<dbReference type="GO" id="GO:0008234">
    <property type="term" value="F:cysteine-type peptidase activity"/>
    <property type="evidence" value="ECO:0007669"/>
    <property type="project" value="UniProtKB-KW"/>
</dbReference>
<dbReference type="InterPro" id="IPR000668">
    <property type="entry name" value="Peptidase_C1A_C"/>
</dbReference>
<dbReference type="Gene3D" id="3.90.70.10">
    <property type="entry name" value="Cysteine proteinases"/>
    <property type="match status" value="1"/>
</dbReference>
<gene>
    <name evidence="10" type="ORF">NEZAVI_LOCUS10343</name>
</gene>
<dbReference type="CDD" id="cd02248">
    <property type="entry name" value="Peptidase_C1A"/>
    <property type="match status" value="1"/>
</dbReference>
<keyword evidence="5" id="KW-0865">Zymogen</keyword>
<evidence type="ECO:0000256" key="4">
    <source>
        <dbReference type="ARBA" id="ARBA00022807"/>
    </source>
</evidence>
<dbReference type="PROSITE" id="PS00639">
    <property type="entry name" value="THIOL_PROTEASE_HIS"/>
    <property type="match status" value="1"/>
</dbReference>
<dbReference type="PROSITE" id="PS00640">
    <property type="entry name" value="THIOL_PROTEASE_ASN"/>
    <property type="match status" value="1"/>
</dbReference>
<comment type="similarity">
    <text evidence="1">Belongs to the peptidase C1 family.</text>
</comment>
<evidence type="ECO:0000256" key="2">
    <source>
        <dbReference type="ARBA" id="ARBA00022670"/>
    </source>
</evidence>
<evidence type="ECO:0000313" key="10">
    <source>
        <dbReference type="EMBL" id="CAH1401289.1"/>
    </source>
</evidence>
<dbReference type="InterPro" id="IPR039417">
    <property type="entry name" value="Peptidase_C1A_papain-like"/>
</dbReference>
<dbReference type="InterPro" id="IPR013201">
    <property type="entry name" value="Prot_inhib_I29"/>
</dbReference>
<feature type="domain" description="Peptidase C1A papain C-terminal" evidence="8">
    <location>
        <begin position="167"/>
        <end position="379"/>
    </location>
</feature>
<evidence type="ECO:0000313" key="11">
    <source>
        <dbReference type="Proteomes" id="UP001152798"/>
    </source>
</evidence>
<organism evidence="10 11">
    <name type="scientific">Nezara viridula</name>
    <name type="common">Southern green stink bug</name>
    <name type="synonym">Cimex viridulus</name>
    <dbReference type="NCBI Taxonomy" id="85310"/>
    <lineage>
        <taxon>Eukaryota</taxon>
        <taxon>Metazoa</taxon>
        <taxon>Ecdysozoa</taxon>
        <taxon>Arthropoda</taxon>
        <taxon>Hexapoda</taxon>
        <taxon>Insecta</taxon>
        <taxon>Pterygota</taxon>
        <taxon>Neoptera</taxon>
        <taxon>Paraneoptera</taxon>
        <taxon>Hemiptera</taxon>
        <taxon>Heteroptera</taxon>
        <taxon>Panheteroptera</taxon>
        <taxon>Pentatomomorpha</taxon>
        <taxon>Pentatomoidea</taxon>
        <taxon>Pentatomidae</taxon>
        <taxon>Pentatominae</taxon>
        <taxon>Nezara</taxon>
    </lineage>
</organism>
<dbReference type="OrthoDB" id="10253408at2759"/>
<evidence type="ECO:0000256" key="5">
    <source>
        <dbReference type="ARBA" id="ARBA00023145"/>
    </source>
</evidence>
<keyword evidence="11" id="KW-1185">Reference proteome</keyword>
<dbReference type="AlphaFoldDB" id="A0A9P0MQJ0"/>
<dbReference type="Pfam" id="PF00112">
    <property type="entry name" value="Peptidase_C1"/>
    <property type="match status" value="1"/>
</dbReference>
<dbReference type="InterPro" id="IPR013128">
    <property type="entry name" value="Peptidase_C1A"/>
</dbReference>
<evidence type="ECO:0000259" key="9">
    <source>
        <dbReference type="SMART" id="SM00848"/>
    </source>
</evidence>
<feature type="domain" description="Cathepsin propeptide inhibitor" evidence="9">
    <location>
        <begin position="81"/>
        <end position="140"/>
    </location>
</feature>
<evidence type="ECO:0000256" key="7">
    <source>
        <dbReference type="SAM" id="Phobius"/>
    </source>
</evidence>
<dbReference type="SMART" id="SM00848">
    <property type="entry name" value="Inhibitor_I29"/>
    <property type="match status" value="1"/>
</dbReference>
<dbReference type="InterPro" id="IPR025661">
    <property type="entry name" value="Pept_asp_AS"/>
</dbReference>
<keyword evidence="7" id="KW-0812">Transmembrane</keyword>
<protein>
    <submittedName>
        <fullName evidence="10">Uncharacterized protein</fullName>
    </submittedName>
</protein>
<keyword evidence="3" id="KW-0378">Hydrolase</keyword>
<keyword evidence="7" id="KW-1133">Transmembrane helix</keyword>
<proteinExistence type="inferred from homology"/>
<dbReference type="SMART" id="SM00645">
    <property type="entry name" value="Pept_C1"/>
    <property type="match status" value="1"/>
</dbReference>
<dbReference type="PANTHER" id="PTHR12411">
    <property type="entry name" value="CYSTEINE PROTEASE FAMILY C1-RELATED"/>
    <property type="match status" value="1"/>
</dbReference>
<sequence length="380" mass="42947">MPDVSSYIKINDKISREGVVSYTPIPGIVHNHPKPDSIVCRKGVLYGMILLAWLAGAACLIYMTLIVRPACDHQGLDMKMWENYKSVHGKNYTMEEDEKRMCIFLENMKEIDYHNKLFEIGFESYKKEMNKFSDFTPEELDGMKCFQGDFKRPPSQHVFSFREGAPYPQNLDWRSKGAVTEVKNQGQCGSCYAFSATGSLEAQHFIKTGKLVSLSEQNIVDCSGPQRNRGCKGGNMMNSFRYIMQHGIDTEKFYPYEGKEGTCRFQISEVGATVTGYGSIDPFEEALKAAVVDIGPISVGIHVSKNFFQYKTGIFQEDNCDPYDLNHAVLVVGYGIDGDQDYWLVKNSWDKTWGEDGYIRMARNQGNMCGIATMASFPFP</sequence>
<dbReference type="FunFam" id="3.90.70.10:FF:000006">
    <property type="entry name" value="Cathepsin S"/>
    <property type="match status" value="1"/>
</dbReference>
<keyword evidence="7" id="KW-0472">Membrane</keyword>
<keyword evidence="4" id="KW-0788">Thiol protease</keyword>
<dbReference type="Pfam" id="PF08246">
    <property type="entry name" value="Inhibitor_I29"/>
    <property type="match status" value="1"/>
</dbReference>
<dbReference type="SUPFAM" id="SSF54001">
    <property type="entry name" value="Cysteine proteinases"/>
    <property type="match status" value="1"/>
</dbReference>
<evidence type="ECO:0000256" key="1">
    <source>
        <dbReference type="ARBA" id="ARBA00008455"/>
    </source>
</evidence>
<evidence type="ECO:0000256" key="3">
    <source>
        <dbReference type="ARBA" id="ARBA00022801"/>
    </source>
</evidence>
<dbReference type="PRINTS" id="PR00705">
    <property type="entry name" value="PAPAIN"/>
</dbReference>
<dbReference type="Proteomes" id="UP001152798">
    <property type="component" value="Chromosome 5"/>
</dbReference>
<keyword evidence="6" id="KW-1015">Disulfide bond</keyword>
<accession>A0A9P0MQJ0</accession>
<name>A0A9P0MQJ0_NEZVI</name>
<dbReference type="InterPro" id="IPR000169">
    <property type="entry name" value="Pept_cys_AS"/>
</dbReference>
<dbReference type="InterPro" id="IPR025660">
    <property type="entry name" value="Pept_his_AS"/>
</dbReference>
<reference evidence="10" key="1">
    <citation type="submission" date="2022-01" db="EMBL/GenBank/DDBJ databases">
        <authorList>
            <person name="King R."/>
        </authorList>
    </citation>
    <scope>NUCLEOTIDE SEQUENCE</scope>
</reference>
<feature type="transmembrane region" description="Helical" evidence="7">
    <location>
        <begin position="44"/>
        <end position="65"/>
    </location>
</feature>
<keyword evidence="2" id="KW-0645">Protease</keyword>
<dbReference type="EMBL" id="OV725081">
    <property type="protein sequence ID" value="CAH1401289.1"/>
    <property type="molecule type" value="Genomic_DNA"/>
</dbReference>
<dbReference type="InterPro" id="IPR038765">
    <property type="entry name" value="Papain-like_cys_pep_sf"/>
</dbReference>
<dbReference type="GO" id="GO:0006508">
    <property type="term" value="P:proteolysis"/>
    <property type="evidence" value="ECO:0007669"/>
    <property type="project" value="UniProtKB-KW"/>
</dbReference>
<evidence type="ECO:0000259" key="8">
    <source>
        <dbReference type="SMART" id="SM00645"/>
    </source>
</evidence>
<dbReference type="PROSITE" id="PS00139">
    <property type="entry name" value="THIOL_PROTEASE_CYS"/>
    <property type="match status" value="1"/>
</dbReference>
<evidence type="ECO:0000256" key="6">
    <source>
        <dbReference type="ARBA" id="ARBA00023157"/>
    </source>
</evidence>